<feature type="transmembrane region" description="Helical" evidence="2">
    <location>
        <begin position="50"/>
        <end position="71"/>
    </location>
</feature>
<feature type="transmembrane region" description="Helical" evidence="2">
    <location>
        <begin position="379"/>
        <end position="404"/>
    </location>
</feature>
<dbReference type="EMBL" id="DWWC01000024">
    <property type="protein sequence ID" value="HJC68285.1"/>
    <property type="molecule type" value="Genomic_DNA"/>
</dbReference>
<protein>
    <submittedName>
        <fullName evidence="3">Uncharacterized protein</fullName>
    </submittedName>
</protein>
<feature type="compositionally biased region" description="Basic and acidic residues" evidence="1">
    <location>
        <begin position="240"/>
        <end position="250"/>
    </location>
</feature>
<proteinExistence type="predicted"/>
<keyword evidence="2" id="KW-0472">Membrane</keyword>
<organism evidence="3 4">
    <name type="scientific">Candidatus Brachybacterium intestinipullorum</name>
    <dbReference type="NCBI Taxonomy" id="2838512"/>
    <lineage>
        <taxon>Bacteria</taxon>
        <taxon>Bacillati</taxon>
        <taxon>Actinomycetota</taxon>
        <taxon>Actinomycetes</taxon>
        <taxon>Micrococcales</taxon>
        <taxon>Dermabacteraceae</taxon>
        <taxon>Brachybacterium</taxon>
    </lineage>
</organism>
<sequence length="566" mass="60155">MTSPHARTLPPLTGLPSPPRLPPEETHLVAPAEIMVDSRREILRRLLRRLWAPALVLLGLWYVLLTLYVVGASPTFWFFSLLAALGDGAYWRQAMSVLGFTSEGLWTAYLLLPAAATVLSLLGALLVPRLLAPLQPRRFLGEGRFQRAVEDRTAAALVALPMLVVLALPLTVALGMPQPWSGLGAGPLSVWCAALLALELAWVLVRRSVPAARLLRIPSHEVVHTEARIGADPDERRAAARQHLAQDRRHLPPNPGTPEADGALSPRGALLALALIARAALTWVLPALAGLGWLVFGITDLVTVLTGIAAMDLAQLSTPLSWQHLVVGVPLLALVALGCALAPAAATALAAGQRAEVRDQRTYPEWAHRARVNPWEARVCALTGWLCAAWALAGTVIAAVALPLLSAGTAVTWTFLVITALVAAPLLGVGASRAMRDGLRDVLYGPAGDFMRRETPYALVAPEFGTRADRGRDPAVRAALRKRLQAEGGAHALEIFDLDASGERLWVDENAPGASDTAVRRADLARGVLPDFGGEGSAFTGGGTDGSEQAASLHDIPDSVTGLRER</sequence>
<feature type="compositionally biased region" description="Gly residues" evidence="1">
    <location>
        <begin position="534"/>
        <end position="545"/>
    </location>
</feature>
<gene>
    <name evidence="3" type="ORF">H9932_01225</name>
</gene>
<reference evidence="3" key="2">
    <citation type="submission" date="2021-04" db="EMBL/GenBank/DDBJ databases">
        <authorList>
            <person name="Gilroy R."/>
        </authorList>
    </citation>
    <scope>NUCLEOTIDE SEQUENCE</scope>
    <source>
        <strain evidence="3">CHK130-7132</strain>
    </source>
</reference>
<evidence type="ECO:0000313" key="3">
    <source>
        <dbReference type="EMBL" id="HJC68285.1"/>
    </source>
</evidence>
<dbReference type="Proteomes" id="UP000823854">
    <property type="component" value="Unassembled WGS sequence"/>
</dbReference>
<name>A0A9D2PYF9_9MICO</name>
<feature type="transmembrane region" description="Helical" evidence="2">
    <location>
        <begin position="153"/>
        <end position="176"/>
    </location>
</feature>
<feature type="transmembrane region" description="Helical" evidence="2">
    <location>
        <begin position="188"/>
        <end position="205"/>
    </location>
</feature>
<keyword evidence="2" id="KW-0812">Transmembrane</keyword>
<evidence type="ECO:0000313" key="4">
    <source>
        <dbReference type="Proteomes" id="UP000823854"/>
    </source>
</evidence>
<comment type="caution">
    <text evidence="3">The sequence shown here is derived from an EMBL/GenBank/DDBJ whole genome shotgun (WGS) entry which is preliminary data.</text>
</comment>
<accession>A0A9D2PYF9</accession>
<feature type="transmembrane region" description="Helical" evidence="2">
    <location>
        <begin position="410"/>
        <end position="431"/>
    </location>
</feature>
<feature type="transmembrane region" description="Helical" evidence="2">
    <location>
        <begin position="106"/>
        <end position="132"/>
    </location>
</feature>
<feature type="transmembrane region" description="Helical" evidence="2">
    <location>
        <begin position="283"/>
        <end position="311"/>
    </location>
</feature>
<evidence type="ECO:0000256" key="1">
    <source>
        <dbReference type="SAM" id="MobiDB-lite"/>
    </source>
</evidence>
<reference evidence="3" key="1">
    <citation type="journal article" date="2021" name="PeerJ">
        <title>Extensive microbial diversity within the chicken gut microbiome revealed by metagenomics and culture.</title>
        <authorList>
            <person name="Gilroy R."/>
            <person name="Ravi A."/>
            <person name="Getino M."/>
            <person name="Pursley I."/>
            <person name="Horton D.L."/>
            <person name="Alikhan N.F."/>
            <person name="Baker D."/>
            <person name="Gharbi K."/>
            <person name="Hall N."/>
            <person name="Watson M."/>
            <person name="Adriaenssens E.M."/>
            <person name="Foster-Nyarko E."/>
            <person name="Jarju S."/>
            <person name="Secka A."/>
            <person name="Antonio M."/>
            <person name="Oren A."/>
            <person name="Chaudhuri R.R."/>
            <person name="La Ragione R."/>
            <person name="Hildebrand F."/>
            <person name="Pallen M.J."/>
        </authorList>
    </citation>
    <scope>NUCLEOTIDE SEQUENCE</scope>
    <source>
        <strain evidence="3">CHK130-7132</strain>
    </source>
</reference>
<dbReference type="AlphaFoldDB" id="A0A9D2PYF9"/>
<feature type="transmembrane region" description="Helical" evidence="2">
    <location>
        <begin position="331"/>
        <end position="351"/>
    </location>
</feature>
<keyword evidence="2" id="KW-1133">Transmembrane helix</keyword>
<feature type="region of interest" description="Disordered" evidence="1">
    <location>
        <begin position="1"/>
        <end position="22"/>
    </location>
</feature>
<feature type="region of interest" description="Disordered" evidence="1">
    <location>
        <begin position="240"/>
        <end position="261"/>
    </location>
</feature>
<evidence type="ECO:0000256" key="2">
    <source>
        <dbReference type="SAM" id="Phobius"/>
    </source>
</evidence>
<feature type="region of interest" description="Disordered" evidence="1">
    <location>
        <begin position="534"/>
        <end position="566"/>
    </location>
</feature>